<feature type="transmembrane region" description="Helical" evidence="6">
    <location>
        <begin position="165"/>
        <end position="185"/>
    </location>
</feature>
<accession>A0A375HL36</accession>
<dbReference type="AlphaFoldDB" id="A0A375HL36"/>
<evidence type="ECO:0000256" key="5">
    <source>
        <dbReference type="ARBA" id="ARBA00023136"/>
    </source>
</evidence>
<feature type="transmembrane region" description="Helical" evidence="6">
    <location>
        <begin position="29"/>
        <end position="46"/>
    </location>
</feature>
<dbReference type="InterPro" id="IPR020846">
    <property type="entry name" value="MFS_dom"/>
</dbReference>
<feature type="chain" id="PRO_5041086642" evidence="7">
    <location>
        <begin position="20"/>
        <end position="457"/>
    </location>
</feature>
<feature type="transmembrane region" description="Helical" evidence="6">
    <location>
        <begin position="325"/>
        <end position="345"/>
    </location>
</feature>
<feature type="transmembrane region" description="Helical" evidence="6">
    <location>
        <begin position="351"/>
        <end position="373"/>
    </location>
</feature>
<evidence type="ECO:0000313" key="8">
    <source>
        <dbReference type="EMBL" id="SPK76424.1"/>
    </source>
</evidence>
<evidence type="ECO:0000256" key="7">
    <source>
        <dbReference type="SAM" id="SignalP"/>
    </source>
</evidence>
<dbReference type="Pfam" id="PF07690">
    <property type="entry name" value="MFS_1"/>
    <property type="match status" value="1"/>
</dbReference>
<geneLocation type="plasmid" evidence="8">
    <name>II</name>
</geneLocation>
<feature type="transmembrane region" description="Helical" evidence="6">
    <location>
        <begin position="75"/>
        <end position="95"/>
    </location>
</feature>
<comment type="subcellular location">
    <subcellularLocation>
        <location evidence="1">Membrane</location>
        <topology evidence="1">Multi-pass membrane protein</topology>
    </subcellularLocation>
</comment>
<keyword evidence="8" id="KW-0614">Plasmid</keyword>
<keyword evidence="5 6" id="KW-0472">Membrane</keyword>
<name>A0A375HL36_9BURK</name>
<dbReference type="GO" id="GO:0022857">
    <property type="term" value="F:transmembrane transporter activity"/>
    <property type="evidence" value="ECO:0007669"/>
    <property type="project" value="InterPro"/>
</dbReference>
<feature type="transmembrane region" description="Helical" evidence="6">
    <location>
        <begin position="417"/>
        <end position="435"/>
    </location>
</feature>
<feature type="signal peptide" evidence="7">
    <location>
        <begin position="1"/>
        <end position="19"/>
    </location>
</feature>
<feature type="transmembrane region" description="Helical" evidence="6">
    <location>
        <begin position="104"/>
        <end position="122"/>
    </location>
</feature>
<dbReference type="SUPFAM" id="SSF103473">
    <property type="entry name" value="MFS general substrate transporter"/>
    <property type="match status" value="1"/>
</dbReference>
<keyword evidence="2" id="KW-0813">Transport</keyword>
<keyword evidence="3 6" id="KW-0812">Transmembrane</keyword>
<keyword evidence="7" id="KW-0732">Signal</keyword>
<dbReference type="PROSITE" id="PS50850">
    <property type="entry name" value="MFS"/>
    <property type="match status" value="1"/>
</dbReference>
<evidence type="ECO:0000256" key="3">
    <source>
        <dbReference type="ARBA" id="ARBA00022692"/>
    </source>
</evidence>
<sequence>MPTSRLAPAAASAASAASAAPTPAAPAAAGPRYAWLVFALTFALLLSDYMSRQVLNAVFPLLKAEWQLGDTELGALGGVVALMVGVLAIPLSLLADRWGRVRSLVLMAALWSLATLGCALAGSFGQMFLARLCVGIGEAAYGSVGIAVVVSVFPRHLRAGLSAAFIAGGAFGSVLGMGLGGILSAHFGWRVAFAGMAAFGLAMVACYALTISERRVRGLQQRVAAANGDDNGDAAAARQLAPRRIVRELLTVPSMLCACAGSALQLLVMAALLAWLPSFLTREYGMATGRAGVVASLLVLVAGAGMVVCGALTDRVARHAPGRKWQMAIAYSLACCVLLMTAFRLPAGTAQLVLIGAGMLVVGGCAGPASAMVANLTRPAIHATAFATLTLINNLLGLAPGPFLTGVLADRIGLTGALQWIPLAGAAATLLFCIGRRHYAADLRRLDGHSLPRAVSA</sequence>
<feature type="transmembrane region" description="Helical" evidence="6">
    <location>
        <begin position="128"/>
        <end position="153"/>
    </location>
</feature>
<feature type="transmembrane region" description="Helical" evidence="6">
    <location>
        <begin position="191"/>
        <end position="212"/>
    </location>
</feature>
<feature type="transmembrane region" description="Helical" evidence="6">
    <location>
        <begin position="249"/>
        <end position="273"/>
    </location>
</feature>
<reference evidence="8 9" key="1">
    <citation type="submission" date="2018-01" db="EMBL/GenBank/DDBJ databases">
        <authorList>
            <person name="Gaut B.S."/>
            <person name="Morton B.R."/>
            <person name="Clegg M.T."/>
            <person name="Duvall M.R."/>
        </authorList>
    </citation>
    <scope>NUCLEOTIDE SEQUENCE [LARGE SCALE GENOMIC DNA]</scope>
    <source>
        <strain evidence="8">Cupriavidus taiwanensis LMG 19425</strain>
        <plasmid evidence="9">Plasmid ii</plasmid>
    </source>
</reference>
<evidence type="ECO:0000256" key="6">
    <source>
        <dbReference type="SAM" id="Phobius"/>
    </source>
</evidence>
<proteinExistence type="predicted"/>
<dbReference type="GO" id="GO:0016020">
    <property type="term" value="C:membrane"/>
    <property type="evidence" value="ECO:0007669"/>
    <property type="project" value="UniProtKB-SubCell"/>
</dbReference>
<dbReference type="EMBL" id="LT991977">
    <property type="protein sequence ID" value="SPK76424.1"/>
    <property type="molecule type" value="Genomic_DNA"/>
</dbReference>
<feature type="transmembrane region" description="Helical" evidence="6">
    <location>
        <begin position="385"/>
        <end position="405"/>
    </location>
</feature>
<evidence type="ECO:0000256" key="1">
    <source>
        <dbReference type="ARBA" id="ARBA00004141"/>
    </source>
</evidence>
<feature type="transmembrane region" description="Helical" evidence="6">
    <location>
        <begin position="293"/>
        <end position="313"/>
    </location>
</feature>
<protein>
    <submittedName>
        <fullName evidence="8">Putative transporter, MFS family</fullName>
    </submittedName>
</protein>
<organism evidence="8 9">
    <name type="scientific">Cupriavidus taiwanensis</name>
    <dbReference type="NCBI Taxonomy" id="164546"/>
    <lineage>
        <taxon>Bacteria</taxon>
        <taxon>Pseudomonadati</taxon>
        <taxon>Pseudomonadota</taxon>
        <taxon>Betaproteobacteria</taxon>
        <taxon>Burkholderiales</taxon>
        <taxon>Burkholderiaceae</taxon>
        <taxon>Cupriavidus</taxon>
    </lineage>
</organism>
<dbReference type="PANTHER" id="PTHR23505">
    <property type="entry name" value="SPINSTER"/>
    <property type="match status" value="1"/>
</dbReference>
<keyword evidence="4 6" id="KW-1133">Transmembrane helix</keyword>
<evidence type="ECO:0000256" key="4">
    <source>
        <dbReference type="ARBA" id="ARBA00022989"/>
    </source>
</evidence>
<dbReference type="InterPro" id="IPR011701">
    <property type="entry name" value="MFS"/>
</dbReference>
<dbReference type="Proteomes" id="UP000255505">
    <property type="component" value="Plasmid II"/>
</dbReference>
<evidence type="ECO:0000313" key="9">
    <source>
        <dbReference type="Proteomes" id="UP000255505"/>
    </source>
</evidence>
<dbReference type="RefSeq" id="WP_115665916.1">
    <property type="nucleotide sequence ID" value="NZ_JAYMSA010000002.1"/>
</dbReference>
<evidence type="ECO:0000256" key="2">
    <source>
        <dbReference type="ARBA" id="ARBA00022448"/>
    </source>
</evidence>
<dbReference type="PANTHER" id="PTHR23505:SF79">
    <property type="entry name" value="PROTEIN SPINSTER"/>
    <property type="match status" value="1"/>
</dbReference>
<dbReference type="Gene3D" id="1.20.1250.20">
    <property type="entry name" value="MFS general substrate transporter like domains"/>
    <property type="match status" value="2"/>
</dbReference>
<dbReference type="InterPro" id="IPR036259">
    <property type="entry name" value="MFS_trans_sf"/>
</dbReference>
<gene>
    <name evidence="8" type="ORF">CT19425_MP80053</name>
</gene>
<dbReference type="InterPro" id="IPR044770">
    <property type="entry name" value="MFS_spinster-like"/>
</dbReference>